<dbReference type="RefSeq" id="WP_140997715.1">
    <property type="nucleotide sequence ID" value="NZ_VDCZ01000006.1"/>
</dbReference>
<organism evidence="2 3">
    <name type="scientific">Flavobacterium profundi</name>
    <dbReference type="NCBI Taxonomy" id="1774945"/>
    <lineage>
        <taxon>Bacteria</taxon>
        <taxon>Pseudomonadati</taxon>
        <taxon>Bacteroidota</taxon>
        <taxon>Flavobacteriia</taxon>
        <taxon>Flavobacteriales</taxon>
        <taxon>Flavobacteriaceae</taxon>
        <taxon>Flavobacterium</taxon>
    </lineage>
</organism>
<dbReference type="Proteomes" id="UP000431264">
    <property type="component" value="Unassembled WGS sequence"/>
</dbReference>
<proteinExistence type="predicted"/>
<dbReference type="EMBL" id="WQLW01000006">
    <property type="protein sequence ID" value="MVO09330.1"/>
    <property type="molecule type" value="Genomic_DNA"/>
</dbReference>
<evidence type="ECO:0000313" key="3">
    <source>
        <dbReference type="Proteomes" id="UP000431264"/>
    </source>
</evidence>
<dbReference type="OrthoDB" id="9922766at2"/>
<protein>
    <submittedName>
        <fullName evidence="2">Uncharacterized protein</fullName>
    </submittedName>
</protein>
<dbReference type="AlphaFoldDB" id="A0A6I4II18"/>
<evidence type="ECO:0000313" key="2">
    <source>
        <dbReference type="EMBL" id="MVO09330.1"/>
    </source>
</evidence>
<gene>
    <name evidence="2" type="ORF">GOQ30_09185</name>
</gene>
<sequence length="262" mass="30380">MKKNNEQLKRENKQLNKDIQERIKELDTLSKENELIKADIDNTKKDVEALFIDLENTFKTIATEKKIHLLSDLYKNYFLDLNISEENFEIIHSTLDLDLKNVNSEKPKKIEDFELKSKVFLVANQPINKVNDKLFLVNSKNLILNYKFLLLKEENDTLNNIVTKITRGSGINLQLELSSKEKNISFSSLLELAKNNTINKSYKISLIGIKDDLIKKVITEGEFTIENYPKIIAEIDTIIQKLTETTILYPEPIKKNVHSINQ</sequence>
<keyword evidence="1" id="KW-0175">Coiled coil</keyword>
<keyword evidence="3" id="KW-1185">Reference proteome</keyword>
<reference evidence="3" key="1">
    <citation type="submission" date="2019-05" db="EMBL/GenBank/DDBJ databases">
        <title>Flavobacterium profundi sp. nov., isolated from a deep-sea seamount.</title>
        <authorList>
            <person name="Zhang D.-C."/>
        </authorList>
    </citation>
    <scope>NUCLEOTIDE SEQUENCE [LARGE SCALE GENOMIC DNA]</scope>
    <source>
        <strain evidence="3">TP390</strain>
    </source>
</reference>
<accession>A0A6I4II18</accession>
<comment type="caution">
    <text evidence="2">The sequence shown here is derived from an EMBL/GenBank/DDBJ whole genome shotgun (WGS) entry which is preliminary data.</text>
</comment>
<evidence type="ECO:0000256" key="1">
    <source>
        <dbReference type="SAM" id="Coils"/>
    </source>
</evidence>
<feature type="coiled-coil region" evidence="1">
    <location>
        <begin position="1"/>
        <end position="46"/>
    </location>
</feature>
<name>A0A6I4II18_9FLAO</name>